<reference evidence="5 6" key="1">
    <citation type="submission" date="2019-01" db="EMBL/GenBank/DDBJ databases">
        <title>Nuclear Genome Assembly of the Microalgal Biofuel strain Nannochloropsis salina CCMP1776.</title>
        <authorList>
            <person name="Hovde B."/>
        </authorList>
    </citation>
    <scope>NUCLEOTIDE SEQUENCE [LARGE SCALE GENOMIC DNA]</scope>
    <source>
        <strain evidence="5 6">CCMP1776</strain>
    </source>
</reference>
<dbReference type="SMART" id="SM00360">
    <property type="entry name" value="RRM"/>
    <property type="match status" value="3"/>
</dbReference>
<dbReference type="InterPro" id="IPR050374">
    <property type="entry name" value="RRT5_SRSF_SR"/>
</dbReference>
<gene>
    <name evidence="5" type="ORF">NSK_007203</name>
</gene>
<dbReference type="PANTHER" id="PTHR23003">
    <property type="entry name" value="RNA RECOGNITION MOTIF RRM DOMAIN CONTAINING PROTEIN"/>
    <property type="match status" value="1"/>
</dbReference>
<evidence type="ECO:0000256" key="2">
    <source>
        <dbReference type="PROSITE-ProRule" id="PRU00176"/>
    </source>
</evidence>
<feature type="compositionally biased region" description="Basic and acidic residues" evidence="3">
    <location>
        <begin position="340"/>
        <end position="366"/>
    </location>
</feature>
<name>A0A4D9CQM6_9STRA</name>
<dbReference type="Pfam" id="PF00076">
    <property type="entry name" value="RRM_1"/>
    <property type="match status" value="2"/>
</dbReference>
<dbReference type="CDD" id="cd00590">
    <property type="entry name" value="RRM_SF"/>
    <property type="match status" value="1"/>
</dbReference>
<keyword evidence="6" id="KW-1185">Reference proteome</keyword>
<feature type="domain" description="RRM" evidence="4">
    <location>
        <begin position="6"/>
        <end position="86"/>
    </location>
</feature>
<dbReference type="GO" id="GO:0005737">
    <property type="term" value="C:cytoplasm"/>
    <property type="evidence" value="ECO:0007669"/>
    <property type="project" value="TreeGrafter"/>
</dbReference>
<feature type="region of interest" description="Disordered" evidence="3">
    <location>
        <begin position="292"/>
        <end position="366"/>
    </location>
</feature>
<dbReference type="Gene3D" id="3.30.70.330">
    <property type="match status" value="3"/>
</dbReference>
<evidence type="ECO:0000259" key="4">
    <source>
        <dbReference type="PROSITE" id="PS50102"/>
    </source>
</evidence>
<dbReference type="AlphaFoldDB" id="A0A4D9CQM6"/>
<comment type="caution">
    <text evidence="5">The sequence shown here is derived from an EMBL/GenBank/DDBJ whole genome shotgun (WGS) entry which is preliminary data.</text>
</comment>
<dbReference type="InterPro" id="IPR035979">
    <property type="entry name" value="RBD_domain_sf"/>
</dbReference>
<dbReference type="EMBL" id="SDOX01000127">
    <property type="protein sequence ID" value="TFJ81481.1"/>
    <property type="molecule type" value="Genomic_DNA"/>
</dbReference>
<dbReference type="Proteomes" id="UP000355283">
    <property type="component" value="Unassembled WGS sequence"/>
</dbReference>
<sequence length="366" mass="40724">MSLIGFKLFIGNLSKETHDIGLEKYFKDAIGGEIVWAQVCKDRNTGESKRYGFITFKDEADGKRAIEELHETELDGSKITVDRSTQGMIEKDGGGRGAEDENVRLFVGGLPDNCVEEDLMDLFKDCEPVEAFMCGSKHPPCGFVTIKRSNDNLEKAQSYDGIYYKDSQWRLAVKAAKPVKEREERGRSRSPPRGRGGRSRSPPRRSGPIYRGMEGGKEVRLFVGGLPEGCTDKDLMHKFRRSDPVEAFLPPRQSVAPLYGFVVVRDEGRNLKEAFAMEGDYFDDRSPHRMAVTFSKPRGGGGGGGGGGGDRYAGSSGGYSRGRSPSPVYSRRRGRSPSPNDREWREWRGTNERGGRESGRRELCKS</sequence>
<protein>
    <recommendedName>
        <fullName evidence="4">RRM domain-containing protein</fullName>
    </recommendedName>
</protein>
<organism evidence="5 6">
    <name type="scientific">Nannochloropsis salina CCMP1776</name>
    <dbReference type="NCBI Taxonomy" id="1027361"/>
    <lineage>
        <taxon>Eukaryota</taxon>
        <taxon>Sar</taxon>
        <taxon>Stramenopiles</taxon>
        <taxon>Ochrophyta</taxon>
        <taxon>Eustigmatophyceae</taxon>
        <taxon>Eustigmatales</taxon>
        <taxon>Monodopsidaceae</taxon>
        <taxon>Microchloropsis</taxon>
        <taxon>Microchloropsis salina</taxon>
    </lineage>
</organism>
<keyword evidence="1 2" id="KW-0694">RNA-binding</keyword>
<dbReference type="InterPro" id="IPR012677">
    <property type="entry name" value="Nucleotide-bd_a/b_plait_sf"/>
</dbReference>
<dbReference type="GO" id="GO:0003729">
    <property type="term" value="F:mRNA binding"/>
    <property type="evidence" value="ECO:0007669"/>
    <property type="project" value="TreeGrafter"/>
</dbReference>
<evidence type="ECO:0000256" key="1">
    <source>
        <dbReference type="ARBA" id="ARBA00022884"/>
    </source>
</evidence>
<dbReference type="PROSITE" id="PS50102">
    <property type="entry name" value="RRM"/>
    <property type="match status" value="2"/>
</dbReference>
<evidence type="ECO:0000256" key="3">
    <source>
        <dbReference type="SAM" id="MobiDB-lite"/>
    </source>
</evidence>
<dbReference type="SUPFAM" id="SSF54928">
    <property type="entry name" value="RNA-binding domain, RBD"/>
    <property type="match status" value="2"/>
</dbReference>
<proteinExistence type="predicted"/>
<feature type="compositionally biased region" description="Basic residues" evidence="3">
    <location>
        <begin position="188"/>
        <end position="203"/>
    </location>
</feature>
<dbReference type="OrthoDB" id="439808at2759"/>
<feature type="domain" description="RRM" evidence="4">
    <location>
        <begin position="103"/>
        <end position="178"/>
    </location>
</feature>
<accession>A0A4D9CQM6</accession>
<evidence type="ECO:0000313" key="6">
    <source>
        <dbReference type="Proteomes" id="UP000355283"/>
    </source>
</evidence>
<evidence type="ECO:0000313" key="5">
    <source>
        <dbReference type="EMBL" id="TFJ81481.1"/>
    </source>
</evidence>
<dbReference type="GO" id="GO:0005634">
    <property type="term" value="C:nucleus"/>
    <property type="evidence" value="ECO:0007669"/>
    <property type="project" value="TreeGrafter"/>
</dbReference>
<feature type="compositionally biased region" description="Gly residues" evidence="3">
    <location>
        <begin position="298"/>
        <end position="320"/>
    </location>
</feature>
<dbReference type="InterPro" id="IPR000504">
    <property type="entry name" value="RRM_dom"/>
</dbReference>
<feature type="region of interest" description="Disordered" evidence="3">
    <location>
        <begin position="175"/>
        <end position="212"/>
    </location>
</feature>
<feature type="compositionally biased region" description="Basic and acidic residues" evidence="3">
    <location>
        <begin position="178"/>
        <end position="187"/>
    </location>
</feature>